<gene>
    <name evidence="2" type="ORF">ADIAG_02885</name>
</gene>
<organism evidence="2 3">
    <name type="scientific">Paeniglutamicibacter gangotriensis Lz1y</name>
    <dbReference type="NCBI Taxonomy" id="1276920"/>
    <lineage>
        <taxon>Bacteria</taxon>
        <taxon>Bacillati</taxon>
        <taxon>Actinomycetota</taxon>
        <taxon>Actinomycetes</taxon>
        <taxon>Micrococcales</taxon>
        <taxon>Micrococcaceae</taxon>
        <taxon>Paeniglutamicibacter</taxon>
    </lineage>
</organism>
<comment type="caution">
    <text evidence="2">The sequence shown here is derived from an EMBL/GenBank/DDBJ whole genome shotgun (WGS) entry which is preliminary data.</text>
</comment>
<dbReference type="PATRIC" id="fig|1276920.7.peg.2887"/>
<accession>M7MNK9</accession>
<dbReference type="AlphaFoldDB" id="M7MNK9"/>
<keyword evidence="3" id="KW-1185">Reference proteome</keyword>
<evidence type="ECO:0000256" key="1">
    <source>
        <dbReference type="SAM" id="MobiDB-lite"/>
    </source>
</evidence>
<name>M7MNK9_9MICC</name>
<dbReference type="EMBL" id="AOCK01000008">
    <property type="protein sequence ID" value="EMQ97942.1"/>
    <property type="molecule type" value="Genomic_DNA"/>
</dbReference>
<proteinExistence type="predicted"/>
<dbReference type="RefSeq" id="WP_007272052.1">
    <property type="nucleotide sequence ID" value="NZ_AOCK01000008.1"/>
</dbReference>
<reference evidence="2 3" key="1">
    <citation type="journal article" date="2013" name="Genome Announc.">
        <title>Draft Genome Sequence of Arthrobacter gangotriensis Strain Lz1yT, Isolated from a Penguin Rookery Soil Sample Collected in Antarctica, near the Indian Station Dakshin Gangotri.</title>
        <authorList>
            <person name="Shivaji S."/>
            <person name="Ara S."/>
            <person name="Bandi S."/>
            <person name="Singh A."/>
            <person name="Kumar Pinnaka A."/>
        </authorList>
    </citation>
    <scope>NUCLEOTIDE SEQUENCE [LARGE SCALE GENOMIC DNA]</scope>
    <source>
        <strain evidence="2 3">Lz1y</strain>
    </source>
</reference>
<evidence type="ECO:0000313" key="3">
    <source>
        <dbReference type="Proteomes" id="UP000012015"/>
    </source>
</evidence>
<sequence length="51" mass="5195">MRNDPKTQSGPLAGTADLSSPKLTVQELPDGSGNDAPKPLGAGDENRFDAG</sequence>
<evidence type="ECO:0000313" key="2">
    <source>
        <dbReference type="EMBL" id="EMQ97942.1"/>
    </source>
</evidence>
<dbReference type="Proteomes" id="UP000012015">
    <property type="component" value="Unassembled WGS sequence"/>
</dbReference>
<protein>
    <submittedName>
        <fullName evidence="2">Uncharacterized protein</fullName>
    </submittedName>
</protein>
<feature type="compositionally biased region" description="Polar residues" evidence="1">
    <location>
        <begin position="1"/>
        <end position="10"/>
    </location>
</feature>
<feature type="region of interest" description="Disordered" evidence="1">
    <location>
        <begin position="1"/>
        <end position="51"/>
    </location>
</feature>